<dbReference type="AlphaFoldDB" id="A0A9X4J572"/>
<gene>
    <name evidence="1" type="ORF">L9W73_15210</name>
</gene>
<name>A0A9X4J572_9VIBR</name>
<proteinExistence type="predicted"/>
<evidence type="ECO:0000313" key="1">
    <source>
        <dbReference type="EMBL" id="MDE1358641.1"/>
    </source>
</evidence>
<protein>
    <submittedName>
        <fullName evidence="1">Uncharacterized protein</fullName>
    </submittedName>
</protein>
<sequence>MSSSSLNSYLLVSLLAVSGCNSDTAPITSESLQDVLHKAVVKGTYTEPKRNATLHITNETAKFFTIQGTMSKPFSVSDGKVIFDRMPITRCGWLDRT</sequence>
<dbReference type="RefSeq" id="WP_274674179.1">
    <property type="nucleotide sequence ID" value="NZ_JAKNAO010000001.1"/>
</dbReference>
<accession>A0A9X4J572</accession>
<dbReference type="EMBL" id="JAKNAP010000076">
    <property type="protein sequence ID" value="MDE1358641.1"/>
    <property type="molecule type" value="Genomic_DNA"/>
</dbReference>
<organism evidence="1 2">
    <name type="scientific">Vibrio aestuarianus</name>
    <dbReference type="NCBI Taxonomy" id="28171"/>
    <lineage>
        <taxon>Bacteria</taxon>
        <taxon>Pseudomonadati</taxon>
        <taxon>Pseudomonadota</taxon>
        <taxon>Gammaproteobacteria</taxon>
        <taxon>Vibrionales</taxon>
        <taxon>Vibrionaceae</taxon>
        <taxon>Vibrio</taxon>
    </lineage>
</organism>
<dbReference type="Proteomes" id="UP001140973">
    <property type="component" value="Unassembled WGS sequence"/>
</dbReference>
<evidence type="ECO:0000313" key="2">
    <source>
        <dbReference type="Proteomes" id="UP001140973"/>
    </source>
</evidence>
<reference evidence="1" key="1">
    <citation type="submission" date="2022-02" db="EMBL/GenBank/DDBJ databases">
        <title>Emergence and expansion in Europe of a Vibrio aestuarianus clonal complex pathogenic for oysters.</title>
        <authorList>
            <person name="Mesnil A."/>
            <person name="Travers M.-A."/>
        </authorList>
    </citation>
    <scope>NUCLEOTIDE SEQUENCE</scope>
    <source>
        <strain evidence="1">151-ITT-15-cp-1</strain>
    </source>
</reference>
<comment type="caution">
    <text evidence="1">The sequence shown here is derived from an EMBL/GenBank/DDBJ whole genome shotgun (WGS) entry which is preliminary data.</text>
</comment>